<protein>
    <recommendedName>
        <fullName evidence="3">Transportin-3</fullName>
    </recommendedName>
</protein>
<evidence type="ECO:0000313" key="2">
    <source>
        <dbReference type="Proteomes" id="UP001515480"/>
    </source>
</evidence>
<dbReference type="PANTHER" id="PTHR12363:SF54">
    <property type="entry name" value="NUCLEAR TRANSPORT RECEPTOR"/>
    <property type="match status" value="1"/>
</dbReference>
<accession>A0AB34K3A6</accession>
<name>A0AB34K3A6_PRYPA</name>
<evidence type="ECO:0000313" key="1">
    <source>
        <dbReference type="EMBL" id="KAL1528720.1"/>
    </source>
</evidence>
<dbReference type="Proteomes" id="UP001515480">
    <property type="component" value="Unassembled WGS sequence"/>
</dbReference>
<proteinExistence type="predicted"/>
<dbReference type="GO" id="GO:0006606">
    <property type="term" value="P:protein import into nucleus"/>
    <property type="evidence" value="ECO:0007669"/>
    <property type="project" value="TreeGrafter"/>
</dbReference>
<dbReference type="Gene3D" id="1.25.10.10">
    <property type="entry name" value="Leucine-rich Repeat Variant"/>
    <property type="match status" value="1"/>
</dbReference>
<dbReference type="PANTHER" id="PTHR12363">
    <property type="entry name" value="TRANSPORTIN 3 AND IMPORTIN 13"/>
    <property type="match status" value="1"/>
</dbReference>
<dbReference type="EMBL" id="JBGBPQ010000002">
    <property type="protein sequence ID" value="KAL1528720.1"/>
    <property type="molecule type" value="Genomic_DNA"/>
</dbReference>
<dbReference type="InterPro" id="IPR051345">
    <property type="entry name" value="Importin_beta-like_NTR"/>
</dbReference>
<comment type="caution">
    <text evidence="1">The sequence shown here is derived from an EMBL/GenBank/DDBJ whole genome shotgun (WGS) entry which is preliminary data.</text>
</comment>
<sequence>MTEFGQEAVHAAVMALYHEPSRAGEANAYLLAFQNCDSVWNVGMGLLSSPQPEVALFAACCLHQKAKSSVLPADQLHHQCEALLRAIGQATQPAVRAQLCLAAAALGSSLEAGVMALARSASFAALPPQAQVELIGTLPQACPQHHERLRPAMREVMALLQHHSRPDAPAQLAVASCCKSWSVLGFDLHDLSSGPLLTALTLGLRCPAPLCEVCSEVLCEAMEVSTYPPSDSMTPTLQKLIVDLVQSAPHCLPPVAPEGTSLALATVLGAAVSVAPEMAAGISVGEAASAPAEIMLRLSSLPNTQLMEELAPAWGKLADADVPQSNLGTIWRSLADATLRQAMYPEDSDAGGREIDWESISSAVEESDFVRLRRLTIFELWQSIALAVPAVELVSAIAGTLNEASAWRQIEAALFALQCITPAILPPPTRIRPGLASSTPPETIEQAAVSSVLNGVVSGVVALPAHSHGSLLCTALRVLGCLAPWFGHPSRIELLQQSTHFMLAALADEVAEVRINAADAFATVCSQSRCVDTLTTPQLLSSVSIAVISSLDSPRCMATPKVSQTALSALMRLIVHLPGSHLAPALDAVCTPLISKLGRLSPQLHDASNGPEVISAILKEIEGPVKLLECIMRYLDAAPLLPNGRHASLHVLQVCWPTLEMVRQACVNTKAKGFGFPEAIATALCEVYTAASRSGRSALGASVGQILSAIKGILATEFHGDSARSALLAFATIVEVFGNTKAAQHECCQLFADVSASVGAWLLVPGQIDEAQELAVSYLDLLYRSAIFCPQLIFSDPSIVKGALELLALSLRHSERELLRTACSVLARVACHHQSLQLAPHLATLAQPLLSALLTAISSDAPLEILPRVAEALRAVLQCCSSSAQMWLAGALLAERVRADESMKQRFVQLALQKLNDENSFRAMVCDFAVICRAAVPPPREALNTADFLL</sequence>
<reference evidence="1 2" key="1">
    <citation type="journal article" date="2024" name="Science">
        <title>Giant polyketide synthase enzymes in the biosynthesis of giant marine polyether toxins.</title>
        <authorList>
            <person name="Fallon T.R."/>
            <person name="Shende V.V."/>
            <person name="Wierzbicki I.H."/>
            <person name="Pendleton A.L."/>
            <person name="Watervoot N.F."/>
            <person name="Auber R.P."/>
            <person name="Gonzalez D.J."/>
            <person name="Wisecaver J.H."/>
            <person name="Moore B.S."/>
        </authorList>
    </citation>
    <scope>NUCLEOTIDE SEQUENCE [LARGE SCALE GENOMIC DNA]</scope>
    <source>
        <strain evidence="1 2">12B1</strain>
    </source>
</reference>
<organism evidence="1 2">
    <name type="scientific">Prymnesium parvum</name>
    <name type="common">Toxic golden alga</name>
    <dbReference type="NCBI Taxonomy" id="97485"/>
    <lineage>
        <taxon>Eukaryota</taxon>
        <taxon>Haptista</taxon>
        <taxon>Haptophyta</taxon>
        <taxon>Prymnesiophyceae</taxon>
        <taxon>Prymnesiales</taxon>
        <taxon>Prymnesiaceae</taxon>
        <taxon>Prymnesium</taxon>
    </lineage>
</organism>
<evidence type="ECO:0008006" key="3">
    <source>
        <dbReference type="Google" id="ProtNLM"/>
    </source>
</evidence>
<dbReference type="InterPro" id="IPR016024">
    <property type="entry name" value="ARM-type_fold"/>
</dbReference>
<dbReference type="AlphaFoldDB" id="A0AB34K3A6"/>
<dbReference type="InterPro" id="IPR011989">
    <property type="entry name" value="ARM-like"/>
</dbReference>
<keyword evidence="2" id="KW-1185">Reference proteome</keyword>
<dbReference type="GO" id="GO:0005737">
    <property type="term" value="C:cytoplasm"/>
    <property type="evidence" value="ECO:0007669"/>
    <property type="project" value="TreeGrafter"/>
</dbReference>
<gene>
    <name evidence="1" type="ORF">AB1Y20_010053</name>
</gene>
<dbReference type="SUPFAM" id="SSF48371">
    <property type="entry name" value="ARM repeat"/>
    <property type="match status" value="1"/>
</dbReference>